<dbReference type="Proteomes" id="UP001321421">
    <property type="component" value="Chromosome"/>
</dbReference>
<gene>
    <name evidence="2" type="ORF">GCM10025872_11150</name>
</gene>
<evidence type="ECO:0000256" key="1">
    <source>
        <dbReference type="SAM" id="MobiDB-lite"/>
    </source>
</evidence>
<feature type="region of interest" description="Disordered" evidence="1">
    <location>
        <begin position="64"/>
        <end position="93"/>
    </location>
</feature>
<evidence type="ECO:0000313" key="2">
    <source>
        <dbReference type="EMBL" id="BDZ57458.1"/>
    </source>
</evidence>
<evidence type="ECO:0000313" key="3">
    <source>
        <dbReference type="Proteomes" id="UP001321421"/>
    </source>
</evidence>
<accession>A0ABN6YPN0</accession>
<sequence>MEVGVEGVEVLAAETLGVHPLNGLAHPAQRGQPGVPAREAGRQTLEHHAHLGDVVDGEVRERHVQAQQPGEGVVRHRGDGGAAGGAGADRGAHDAVGLQGAHRLADRRATQPQLRGQLALGGQLVTHADLAAEDALLDPLHDLLPGAQAAGAARGGG</sequence>
<organism evidence="2 3">
    <name type="scientific">Barrientosiimonas endolithica</name>
    <dbReference type="NCBI Taxonomy" id="1535208"/>
    <lineage>
        <taxon>Bacteria</taxon>
        <taxon>Bacillati</taxon>
        <taxon>Actinomycetota</taxon>
        <taxon>Actinomycetes</taxon>
        <taxon>Micrococcales</taxon>
        <taxon>Dermacoccaceae</taxon>
        <taxon>Barrientosiimonas</taxon>
    </lineage>
</organism>
<protein>
    <submittedName>
        <fullName evidence="2">Uncharacterized protein</fullName>
    </submittedName>
</protein>
<dbReference type="EMBL" id="AP027735">
    <property type="protein sequence ID" value="BDZ57458.1"/>
    <property type="molecule type" value="Genomic_DNA"/>
</dbReference>
<proteinExistence type="predicted"/>
<reference evidence="3" key="1">
    <citation type="journal article" date="2019" name="Int. J. Syst. Evol. Microbiol.">
        <title>The Global Catalogue of Microorganisms (GCM) 10K type strain sequencing project: providing services to taxonomists for standard genome sequencing and annotation.</title>
        <authorList>
            <consortium name="The Broad Institute Genomics Platform"/>
            <consortium name="The Broad Institute Genome Sequencing Center for Infectious Disease"/>
            <person name="Wu L."/>
            <person name="Ma J."/>
        </authorList>
    </citation>
    <scope>NUCLEOTIDE SEQUENCE [LARGE SCALE GENOMIC DNA]</scope>
    <source>
        <strain evidence="3">NBRC 110608</strain>
    </source>
</reference>
<name>A0ABN6YPN0_9MICO</name>
<keyword evidence="3" id="KW-1185">Reference proteome</keyword>